<protein>
    <submittedName>
        <fullName evidence="2">Uncharacterized protein</fullName>
    </submittedName>
</protein>
<reference evidence="2" key="2">
    <citation type="submission" date="2020-08" db="EMBL/GenBank/DDBJ databases">
        <authorList>
            <person name="Chen M."/>
            <person name="Teng W."/>
            <person name="Zhao L."/>
            <person name="Hu C."/>
            <person name="Zhou Y."/>
            <person name="Han B."/>
            <person name="Song L."/>
            <person name="Shu W."/>
        </authorList>
    </citation>
    <scope>NUCLEOTIDE SEQUENCE</scope>
    <source>
        <strain evidence="2">FACHB-1375</strain>
    </source>
</reference>
<feature type="transmembrane region" description="Helical" evidence="1">
    <location>
        <begin position="159"/>
        <end position="176"/>
    </location>
</feature>
<evidence type="ECO:0000313" key="2">
    <source>
        <dbReference type="EMBL" id="MBD2183960.1"/>
    </source>
</evidence>
<feature type="transmembrane region" description="Helical" evidence="1">
    <location>
        <begin position="75"/>
        <end position="93"/>
    </location>
</feature>
<reference evidence="2" key="1">
    <citation type="journal article" date="2015" name="ISME J.">
        <title>Draft Genome Sequence of Streptomyces incarnatus NRRL8089, which Produces the Nucleoside Antibiotic Sinefungin.</title>
        <authorList>
            <person name="Oshima K."/>
            <person name="Hattori M."/>
            <person name="Shimizu H."/>
            <person name="Fukuda K."/>
            <person name="Nemoto M."/>
            <person name="Inagaki K."/>
            <person name="Tamura T."/>
        </authorList>
    </citation>
    <scope>NUCLEOTIDE SEQUENCE</scope>
    <source>
        <strain evidence="2">FACHB-1375</strain>
    </source>
</reference>
<keyword evidence="1" id="KW-0472">Membrane</keyword>
<comment type="caution">
    <text evidence="2">The sequence shown here is derived from an EMBL/GenBank/DDBJ whole genome shotgun (WGS) entry which is preliminary data.</text>
</comment>
<dbReference type="RefSeq" id="WP_190469401.1">
    <property type="nucleotide sequence ID" value="NZ_JACJPW010000069.1"/>
</dbReference>
<keyword evidence="1" id="KW-1133">Transmembrane helix</keyword>
<evidence type="ECO:0000256" key="1">
    <source>
        <dbReference type="SAM" id="Phobius"/>
    </source>
</evidence>
<keyword evidence="3" id="KW-1185">Reference proteome</keyword>
<dbReference type="AlphaFoldDB" id="A0A926VHS1"/>
<keyword evidence="1" id="KW-0812">Transmembrane</keyword>
<dbReference type="EMBL" id="JACJPW010000069">
    <property type="protein sequence ID" value="MBD2183960.1"/>
    <property type="molecule type" value="Genomic_DNA"/>
</dbReference>
<evidence type="ECO:0000313" key="3">
    <source>
        <dbReference type="Proteomes" id="UP000641646"/>
    </source>
</evidence>
<organism evidence="2 3">
    <name type="scientific">Aerosakkonema funiforme FACHB-1375</name>
    <dbReference type="NCBI Taxonomy" id="2949571"/>
    <lineage>
        <taxon>Bacteria</taxon>
        <taxon>Bacillati</taxon>
        <taxon>Cyanobacteriota</taxon>
        <taxon>Cyanophyceae</taxon>
        <taxon>Oscillatoriophycideae</taxon>
        <taxon>Aerosakkonematales</taxon>
        <taxon>Aerosakkonemataceae</taxon>
        <taxon>Aerosakkonema</taxon>
    </lineage>
</organism>
<sequence>MTFFNTAIPPLRRKATNIDFRKYPGVWRINIQIGNITLHSSFYTKLDQACILWGAISVAIFVTAQFLPLDWKLQAVLWSVLTVVGTVAMLELSRSWIKEEPFRSIIYCWAILMLGGLIVTDLGVFLNWGEVLIGLCPLWLGLNALGYFYTGLAMRSRTFLFTSLVHLLGIAILPYVGGWQFLTTGLVIGLSVLLLAEFEWDTTASCTGNPANY</sequence>
<feature type="transmembrane region" description="Helical" evidence="1">
    <location>
        <begin position="105"/>
        <end position="126"/>
    </location>
</feature>
<name>A0A926VHS1_9CYAN</name>
<feature type="transmembrane region" description="Helical" evidence="1">
    <location>
        <begin position="132"/>
        <end position="152"/>
    </location>
</feature>
<feature type="transmembrane region" description="Helical" evidence="1">
    <location>
        <begin position="50"/>
        <end position="69"/>
    </location>
</feature>
<gene>
    <name evidence="2" type="ORF">H6G03_23310</name>
</gene>
<accession>A0A926VHS1</accession>
<proteinExistence type="predicted"/>
<dbReference type="Proteomes" id="UP000641646">
    <property type="component" value="Unassembled WGS sequence"/>
</dbReference>